<gene>
    <name evidence="5" type="ORF">K402DRAFT_343002</name>
</gene>
<name>A0A6G1GK01_9PEZI</name>
<dbReference type="PROSITE" id="PS50003">
    <property type="entry name" value="PH_DOMAIN"/>
    <property type="match status" value="1"/>
</dbReference>
<feature type="region of interest" description="Disordered" evidence="3">
    <location>
        <begin position="885"/>
        <end position="923"/>
    </location>
</feature>
<dbReference type="AlphaFoldDB" id="A0A6G1GK01"/>
<evidence type="ECO:0000313" key="6">
    <source>
        <dbReference type="Proteomes" id="UP000800041"/>
    </source>
</evidence>
<accession>A0A6G1GK01</accession>
<dbReference type="SUPFAM" id="SSF52047">
    <property type="entry name" value="RNI-like"/>
    <property type="match status" value="1"/>
</dbReference>
<dbReference type="InterPro" id="IPR051279">
    <property type="entry name" value="PP1-Reg/Actin-Interact_Protein"/>
</dbReference>
<dbReference type="InterPro" id="IPR032675">
    <property type="entry name" value="LRR_dom_sf"/>
</dbReference>
<dbReference type="Proteomes" id="UP000800041">
    <property type="component" value="Unassembled WGS sequence"/>
</dbReference>
<feature type="compositionally biased region" description="Basic residues" evidence="3">
    <location>
        <begin position="891"/>
        <end position="915"/>
    </location>
</feature>
<reference evidence="5" key="1">
    <citation type="journal article" date="2020" name="Stud. Mycol.">
        <title>101 Dothideomycetes genomes: a test case for predicting lifestyles and emergence of pathogens.</title>
        <authorList>
            <person name="Haridas S."/>
            <person name="Albert R."/>
            <person name="Binder M."/>
            <person name="Bloem J."/>
            <person name="Labutti K."/>
            <person name="Salamov A."/>
            <person name="Andreopoulos B."/>
            <person name="Baker S."/>
            <person name="Barry K."/>
            <person name="Bills G."/>
            <person name="Bluhm B."/>
            <person name="Cannon C."/>
            <person name="Castanera R."/>
            <person name="Culley D."/>
            <person name="Daum C."/>
            <person name="Ezra D."/>
            <person name="Gonzalez J."/>
            <person name="Henrissat B."/>
            <person name="Kuo A."/>
            <person name="Liang C."/>
            <person name="Lipzen A."/>
            <person name="Lutzoni F."/>
            <person name="Magnuson J."/>
            <person name="Mondo S."/>
            <person name="Nolan M."/>
            <person name="Ohm R."/>
            <person name="Pangilinan J."/>
            <person name="Park H.-J."/>
            <person name="Ramirez L."/>
            <person name="Alfaro M."/>
            <person name="Sun H."/>
            <person name="Tritt A."/>
            <person name="Yoshinaga Y."/>
            <person name="Zwiers L.-H."/>
            <person name="Turgeon B."/>
            <person name="Goodwin S."/>
            <person name="Spatafora J."/>
            <person name="Crous P."/>
            <person name="Grigoriev I."/>
        </authorList>
    </citation>
    <scope>NUCLEOTIDE SEQUENCE</scope>
    <source>
        <strain evidence="5">CBS 113979</strain>
    </source>
</reference>
<evidence type="ECO:0000259" key="4">
    <source>
        <dbReference type="PROSITE" id="PS50003"/>
    </source>
</evidence>
<proteinExistence type="predicted"/>
<feature type="compositionally biased region" description="Polar residues" evidence="3">
    <location>
        <begin position="1031"/>
        <end position="1041"/>
    </location>
</feature>
<keyword evidence="6" id="KW-1185">Reference proteome</keyword>
<keyword evidence="1" id="KW-0433">Leucine-rich repeat</keyword>
<evidence type="ECO:0000256" key="3">
    <source>
        <dbReference type="SAM" id="MobiDB-lite"/>
    </source>
</evidence>
<dbReference type="SMART" id="SM00233">
    <property type="entry name" value="PH"/>
    <property type="match status" value="1"/>
</dbReference>
<sequence length="1073" mass="119697">MQDTEEAYPRSKNVIHHGEVQTGSSVFRKKMEYVVLTSTHLVRFKSQQKAYEAYPVVGLPTGRPTIKRHNQSGSVGSITEFTSPLYEAEDRLGLYLPLRHVVSVYQVDDGRPVFALQLDCLNEENNVASSLLLQFAGPEERDGWLYAIRYSAHECTLQDAEPVSQFNTSFVARAVERENDYNPEMFTIYKIVQRPSPKTVERASSEDLSKIGSTVCFLVIGPARIHLVPLSNKNSSHSSSSLNGYSHQESHGILALAGMRLSTSDDTFELTFRTPFQKPKTWYLASVSSYDFARQFRFAEGFLRPSWQLRPYQWFVPKAFDFDESAINHDGHGDSFDRTLAAYCSAYGVNVRHIQYEIQTSHDDTLSFELLKPADPRREQYHKLELLAVLRSLRYNRDFTAMSFAHVRLDELNDSRDPYGSEHVFSTTYAGFPLSSSVSDLSAARMLVQEVRALVLTNPVLRKLTFTSCITRKPPDVFDPRTHMDTGCGIVEAIYLLVQNSTFYVDWLGLSGIRLGETDLGYLIEMAAHPDCPLRGLELSKCGLTDRDIMQILGALKSSHHRNMELLDFSGNPFQLDPDTFGGQVEAFEQIKDVNLSNLSVDRSSPQPILASEILLNWPLEHLRFNGTTLNKATVDTLSKYLSDERSSSLTSLSFDNSSLTGTDIAQLIMSMSSHVAKGSSRTLHLDISRNRLEVGFDDVVGLIRDHLTPSHITLKFLEIQDEQHFRRLVSAFSENTSTTHLDLSKSSLPGEASESTFDALERLLVQNTTLQTLDISGEDSKLESLQLGPGLHRALLGLKKNTSLRSLFVRHQKLGHQGADALAEALRSNSTLEELHCGQNEIPLSSFTNLVDAIEGNTTLLSFPTMDESRDETIKQTVKGATHVHENTPPRHHHDTMSSIRRKFTKKSTTRPHHTPSSSVELSEQDVKAAVSLLNQGWDYQVARLEQYLQRNYCLAHNIPLVTETPPELLDPPNLGGSMTELFERVKLDSTPTMEKDVQLGNAAAGAAAVVKSPAVFDVMQGGDAPPSPASSREGGTTESLLELAHAVQWNETDGAKDGMEVEKRDSKDGID</sequence>
<feature type="domain" description="PH" evidence="4">
    <location>
        <begin position="13"/>
        <end position="153"/>
    </location>
</feature>
<dbReference type="InterPro" id="IPR001849">
    <property type="entry name" value="PH_domain"/>
</dbReference>
<dbReference type="EMBL" id="ML977206">
    <property type="protein sequence ID" value="KAF1981160.1"/>
    <property type="molecule type" value="Genomic_DNA"/>
</dbReference>
<dbReference type="OrthoDB" id="120976at2759"/>
<protein>
    <submittedName>
        <fullName evidence="5">Leucine rich repeat protein-like protein</fullName>
    </submittedName>
</protein>
<dbReference type="PANTHER" id="PTHR24112:SF9">
    <property type="entry name" value="PROTEIN PHOSPHATASE 1 REGULATORY SUBUNIT 37"/>
    <property type="match status" value="1"/>
</dbReference>
<dbReference type="SMART" id="SM00368">
    <property type="entry name" value="LRR_RI"/>
    <property type="match status" value="3"/>
</dbReference>
<evidence type="ECO:0000256" key="1">
    <source>
        <dbReference type="ARBA" id="ARBA00022614"/>
    </source>
</evidence>
<dbReference type="PANTHER" id="PTHR24112">
    <property type="entry name" value="LEUCINE-RICH REPEAT, ISOFORM F-RELATED"/>
    <property type="match status" value="1"/>
</dbReference>
<dbReference type="InterPro" id="IPR057334">
    <property type="entry name" value="PH_2nd_LRR"/>
</dbReference>
<evidence type="ECO:0000313" key="5">
    <source>
        <dbReference type="EMBL" id="KAF1981160.1"/>
    </source>
</evidence>
<organism evidence="5 6">
    <name type="scientific">Aulographum hederae CBS 113979</name>
    <dbReference type="NCBI Taxonomy" id="1176131"/>
    <lineage>
        <taxon>Eukaryota</taxon>
        <taxon>Fungi</taxon>
        <taxon>Dikarya</taxon>
        <taxon>Ascomycota</taxon>
        <taxon>Pezizomycotina</taxon>
        <taxon>Dothideomycetes</taxon>
        <taxon>Pleosporomycetidae</taxon>
        <taxon>Aulographales</taxon>
        <taxon>Aulographaceae</taxon>
    </lineage>
</organism>
<keyword evidence="2" id="KW-0677">Repeat</keyword>
<dbReference type="Pfam" id="PF25353">
    <property type="entry name" value="PH_2nd_LRR"/>
    <property type="match status" value="1"/>
</dbReference>
<feature type="compositionally biased region" description="Basic and acidic residues" evidence="3">
    <location>
        <begin position="1055"/>
        <end position="1073"/>
    </location>
</feature>
<dbReference type="Gene3D" id="3.80.10.10">
    <property type="entry name" value="Ribonuclease Inhibitor"/>
    <property type="match status" value="1"/>
</dbReference>
<feature type="region of interest" description="Disordered" evidence="3">
    <location>
        <begin position="1021"/>
        <end position="1073"/>
    </location>
</feature>
<evidence type="ECO:0000256" key="2">
    <source>
        <dbReference type="ARBA" id="ARBA00022737"/>
    </source>
</evidence>